<dbReference type="InterPro" id="IPR041115">
    <property type="entry name" value="SLATT_5"/>
</dbReference>
<evidence type="ECO:0000313" key="4">
    <source>
        <dbReference type="Proteomes" id="UP000244080"/>
    </source>
</evidence>
<feature type="domain" description="SMODS and SLOG-associating 2TM effector" evidence="2">
    <location>
        <begin position="2"/>
        <end position="181"/>
    </location>
</feature>
<dbReference type="NCBIfam" id="NF033631">
    <property type="entry name" value="SLATT_5"/>
    <property type="match status" value="1"/>
</dbReference>
<protein>
    <recommendedName>
        <fullName evidence="2">SMODS and SLOG-associating 2TM effector domain-containing protein</fullName>
    </recommendedName>
</protein>
<feature type="transmembrane region" description="Helical" evidence="1">
    <location>
        <begin position="20"/>
        <end position="46"/>
    </location>
</feature>
<feature type="transmembrane region" description="Helical" evidence="1">
    <location>
        <begin position="168"/>
        <end position="186"/>
    </location>
</feature>
<keyword evidence="1" id="KW-0812">Transmembrane</keyword>
<dbReference type="RefSeq" id="WP_017085636.1">
    <property type="nucleotide sequence ID" value="NZ_CAWNZY010000048.1"/>
</dbReference>
<feature type="transmembrane region" description="Helical" evidence="1">
    <location>
        <begin position="58"/>
        <end position="77"/>
    </location>
</feature>
<dbReference type="EMBL" id="PIGA01000037">
    <property type="protein sequence ID" value="PTP16031.1"/>
    <property type="molecule type" value="Genomic_DNA"/>
</dbReference>
<evidence type="ECO:0000259" key="2">
    <source>
        <dbReference type="Pfam" id="PF18160"/>
    </source>
</evidence>
<gene>
    <name evidence="3" type="ORF">CWO36_19310</name>
</gene>
<comment type="caution">
    <text evidence="3">The sequence shown here is derived from an EMBL/GenBank/DDBJ whole genome shotgun (WGS) entry which is preliminary data.</text>
</comment>
<evidence type="ECO:0000256" key="1">
    <source>
        <dbReference type="SAM" id="Phobius"/>
    </source>
</evidence>
<name>A0A2T5E9L0_VIBSP</name>
<dbReference type="Pfam" id="PF18160">
    <property type="entry name" value="SLATT_5"/>
    <property type="match status" value="1"/>
</dbReference>
<sequence>MLSNGIWWTRQTRIRTERRLLSNAFHSQVILFWYSFYSVAVSIYYLNDTSDPNSNKYWLIYSVLVLVVSGFMNGLSYKERAASVKENYEHLKTLYVRAIELEKTGESCNDLALEYEAALNKCENQAPADYPEALYDTFYSAIDQSKVEPHPTQYQIDIALKNRKYRKLYISSLYLLPFAITVLLNGNDIVSFVAKCIRFLAKLGCNL</sequence>
<dbReference type="AlphaFoldDB" id="A0A2T5E9L0"/>
<proteinExistence type="predicted"/>
<evidence type="ECO:0000313" key="3">
    <source>
        <dbReference type="EMBL" id="PTP16031.1"/>
    </source>
</evidence>
<keyword evidence="1" id="KW-0472">Membrane</keyword>
<reference evidence="3 4" key="1">
    <citation type="submission" date="2017-11" db="EMBL/GenBank/DDBJ databases">
        <title>Population delineation of vibrios coincides with oyster pathogenicity.</title>
        <authorList>
            <person name="Bruto M."/>
            <person name="Labreuche Y."/>
            <person name="James A."/>
            <person name="Piel D."/>
            <person name="Chenivesse S."/>
            <person name="Petton B."/>
            <person name="Polz M.F."/>
            <person name="Le Roux F."/>
        </authorList>
    </citation>
    <scope>NUCLEOTIDE SEQUENCE [LARGE SCALE GENOMIC DNA]</scope>
    <source>
        <strain evidence="3 4">1F_55</strain>
    </source>
</reference>
<accession>A0A2T5E9L0</accession>
<keyword evidence="1" id="KW-1133">Transmembrane helix</keyword>
<dbReference type="Proteomes" id="UP000244080">
    <property type="component" value="Unassembled WGS sequence"/>
</dbReference>
<organism evidence="3 4">
    <name type="scientific">Vibrio splendidus</name>
    <dbReference type="NCBI Taxonomy" id="29497"/>
    <lineage>
        <taxon>Bacteria</taxon>
        <taxon>Pseudomonadati</taxon>
        <taxon>Pseudomonadota</taxon>
        <taxon>Gammaproteobacteria</taxon>
        <taxon>Vibrionales</taxon>
        <taxon>Vibrionaceae</taxon>
        <taxon>Vibrio</taxon>
    </lineage>
</organism>